<dbReference type="InterPro" id="IPR006336">
    <property type="entry name" value="GCS2"/>
</dbReference>
<dbReference type="EMBL" id="CP043311">
    <property type="protein sequence ID" value="QEY62672.1"/>
    <property type="molecule type" value="Genomic_DNA"/>
</dbReference>
<keyword evidence="6" id="KW-1185">Reference proteome</keyword>
<keyword evidence="1 4" id="KW-0436">Ligase</keyword>
<reference evidence="5 6" key="1">
    <citation type="submission" date="2019-08" db="EMBL/GenBank/DDBJ databases">
        <title>Whole-genome Sequencing of e-waste polymer degrading bacterium Pseudomonas sp. strain PE08.</title>
        <authorList>
            <person name="Kirdat K."/>
            <person name="Debbarma P."/>
            <person name="Narawade N."/>
            <person name="Suyal D."/>
            <person name="Thorat V."/>
            <person name="Shouche Y."/>
            <person name="Goel R."/>
            <person name="Yadav A."/>
        </authorList>
    </citation>
    <scope>NUCLEOTIDE SEQUENCE [LARGE SCALE GENOMIC DNA]</scope>
    <source>
        <strain evidence="5 6">PE08</strain>
    </source>
</reference>
<dbReference type="Gene3D" id="3.30.590.20">
    <property type="match status" value="1"/>
</dbReference>
<dbReference type="AlphaFoldDB" id="A0A5J6QLY8"/>
<dbReference type="Proteomes" id="UP000327179">
    <property type="component" value="Chromosome"/>
</dbReference>
<evidence type="ECO:0000256" key="3">
    <source>
        <dbReference type="ARBA" id="ARBA00022840"/>
    </source>
</evidence>
<dbReference type="GO" id="GO:0005524">
    <property type="term" value="F:ATP binding"/>
    <property type="evidence" value="ECO:0007669"/>
    <property type="project" value="UniProtKB-KW"/>
</dbReference>
<dbReference type="RefSeq" id="WP_151133328.1">
    <property type="nucleotide sequence ID" value="NZ_CP043311.1"/>
</dbReference>
<evidence type="ECO:0000256" key="4">
    <source>
        <dbReference type="HAMAP-Rule" id="MF_01609"/>
    </source>
</evidence>
<dbReference type="KEGG" id="plal:FXN65_11515"/>
<evidence type="ECO:0000313" key="5">
    <source>
        <dbReference type="EMBL" id="QEY62672.1"/>
    </source>
</evidence>
<protein>
    <recommendedName>
        <fullName evidence="4">Putative glutamate--cysteine ligase 2</fullName>
        <ecNumber evidence="4">6.3.2.2</ecNumber>
    </recommendedName>
    <alternativeName>
        <fullName evidence="4">Gamma-glutamylcysteine synthetase 2</fullName>
        <shortName evidence="4">GCS 2</shortName>
        <shortName evidence="4">Gamma-GCS 2</shortName>
    </alternativeName>
</protein>
<gene>
    <name evidence="5" type="ORF">FXN65_11515</name>
</gene>
<name>A0A5J6QLY8_9GAMM</name>
<comment type="function">
    <text evidence="4">ATP-dependent carboxylate-amine ligase which exhibits weak glutamate--cysteine ligase activity.</text>
</comment>
<sequence>MPNDHPAPGFGVEETFFLVDRRSRNLPAQLPEGFLQAARNAFKEGFSQEMFQSLVRLDMVQPSLLEIAEGRASLLERRTRLATIAREFQLAPVCAGTHPFADWHSQAPSGDPHNQSCFEDHRMIAHRSLACGMRVQVVVPENVDRIMVMNRVLDWLPLLLALSTSSPLWGGRPTGLMSYRQALCAEWPHKGIPEHFPDEPAFAAYMQWLMASGSIRRASDLSWRIRPSPRFPALELLGVDACPSVEDALCVVSLFRALVAWSMDRTEDLPHDPLLQRLILKENHWRAMRFGIHGLFLDASGEASLSAGAWLARAHACFGALAEAEGDGLAFTRGRHILRYGSSADRQLQRYREALQAGLPRQQALVSVVDGLIAETCGD</sequence>
<dbReference type="SUPFAM" id="SSF55931">
    <property type="entry name" value="Glutamine synthetase/guanido kinase"/>
    <property type="match status" value="1"/>
</dbReference>
<dbReference type="InterPro" id="IPR011793">
    <property type="entry name" value="YbdK"/>
</dbReference>
<dbReference type="GO" id="GO:0042398">
    <property type="term" value="P:modified amino acid biosynthetic process"/>
    <property type="evidence" value="ECO:0007669"/>
    <property type="project" value="InterPro"/>
</dbReference>
<dbReference type="GO" id="GO:0004357">
    <property type="term" value="F:glutamate-cysteine ligase activity"/>
    <property type="evidence" value="ECO:0007669"/>
    <property type="project" value="UniProtKB-EC"/>
</dbReference>
<organism evidence="5 6">
    <name type="scientific">Metapseudomonas lalkuanensis</name>
    <dbReference type="NCBI Taxonomy" id="2604832"/>
    <lineage>
        <taxon>Bacteria</taxon>
        <taxon>Pseudomonadati</taxon>
        <taxon>Pseudomonadota</taxon>
        <taxon>Gammaproteobacteria</taxon>
        <taxon>Pseudomonadales</taxon>
        <taxon>Pseudomonadaceae</taxon>
        <taxon>Metapseudomonas</taxon>
    </lineage>
</organism>
<dbReference type="PANTHER" id="PTHR36510:SF1">
    <property type="entry name" value="GLUTAMATE--CYSTEINE LIGASE 2-RELATED"/>
    <property type="match status" value="1"/>
</dbReference>
<keyword evidence="3 4" id="KW-0067">ATP-binding</keyword>
<evidence type="ECO:0000256" key="2">
    <source>
        <dbReference type="ARBA" id="ARBA00022741"/>
    </source>
</evidence>
<dbReference type="NCBIfam" id="TIGR02050">
    <property type="entry name" value="gshA_cyan_rel"/>
    <property type="match status" value="1"/>
</dbReference>
<dbReference type="EC" id="6.3.2.2" evidence="4"/>
<dbReference type="HAMAP" id="MF_01609">
    <property type="entry name" value="Glu_cys_ligase_2"/>
    <property type="match status" value="1"/>
</dbReference>
<evidence type="ECO:0000313" key="6">
    <source>
        <dbReference type="Proteomes" id="UP000327179"/>
    </source>
</evidence>
<dbReference type="PANTHER" id="PTHR36510">
    <property type="entry name" value="GLUTAMATE--CYSTEINE LIGASE 2-RELATED"/>
    <property type="match status" value="1"/>
</dbReference>
<comment type="catalytic activity">
    <reaction evidence="4">
        <text>L-cysteine + L-glutamate + ATP = gamma-L-glutamyl-L-cysteine + ADP + phosphate + H(+)</text>
        <dbReference type="Rhea" id="RHEA:13285"/>
        <dbReference type="ChEBI" id="CHEBI:15378"/>
        <dbReference type="ChEBI" id="CHEBI:29985"/>
        <dbReference type="ChEBI" id="CHEBI:30616"/>
        <dbReference type="ChEBI" id="CHEBI:35235"/>
        <dbReference type="ChEBI" id="CHEBI:43474"/>
        <dbReference type="ChEBI" id="CHEBI:58173"/>
        <dbReference type="ChEBI" id="CHEBI:456216"/>
        <dbReference type="EC" id="6.3.2.2"/>
    </reaction>
</comment>
<keyword evidence="2 4" id="KW-0547">Nucleotide-binding</keyword>
<dbReference type="InterPro" id="IPR050141">
    <property type="entry name" value="GCL_type2/YbdK_subfam"/>
</dbReference>
<proteinExistence type="inferred from homology"/>
<dbReference type="InterPro" id="IPR014746">
    <property type="entry name" value="Gln_synth/guanido_kin_cat_dom"/>
</dbReference>
<comment type="similarity">
    <text evidence="4">Belongs to the glutamate--cysteine ligase type 2 family. YbdK subfamily.</text>
</comment>
<evidence type="ECO:0000256" key="1">
    <source>
        <dbReference type="ARBA" id="ARBA00022598"/>
    </source>
</evidence>
<dbReference type="Pfam" id="PF04107">
    <property type="entry name" value="GCS2"/>
    <property type="match status" value="1"/>
</dbReference>
<accession>A0A5J6QLY8</accession>